<sequence length="128" mass="13991">MVMLSLFRIKFEVLFGANSLTNCSLKGEPEGVPSSSKLNRTVFMIGNWQLDSSVGTTPFPSLHYTFMLPAATTTVPSILAHSPPPPHLFFFFPPFNPFSLISVSHALAFFLYNISAALASSHESCSSF</sequence>
<protein>
    <submittedName>
        <fullName evidence="1">Uncharacterized protein</fullName>
    </submittedName>
</protein>
<dbReference type="Gramene" id="CDF34240">
    <property type="protein sequence ID" value="CDF34240"/>
    <property type="gene ID" value="CHC_T00002939001"/>
</dbReference>
<proteinExistence type="predicted"/>
<organism evidence="1 2">
    <name type="scientific">Chondrus crispus</name>
    <name type="common">Carrageen Irish moss</name>
    <name type="synonym">Polymorpha crispa</name>
    <dbReference type="NCBI Taxonomy" id="2769"/>
    <lineage>
        <taxon>Eukaryota</taxon>
        <taxon>Rhodophyta</taxon>
        <taxon>Florideophyceae</taxon>
        <taxon>Rhodymeniophycidae</taxon>
        <taxon>Gigartinales</taxon>
        <taxon>Gigartinaceae</taxon>
        <taxon>Chondrus</taxon>
    </lineage>
</organism>
<dbReference type="EMBL" id="HG001679">
    <property type="protein sequence ID" value="CDF34240.1"/>
    <property type="molecule type" value="Genomic_DNA"/>
</dbReference>
<dbReference type="AlphaFoldDB" id="R7Q9T6"/>
<name>R7Q9T6_CHOCR</name>
<keyword evidence="2" id="KW-1185">Reference proteome</keyword>
<dbReference type="Proteomes" id="UP000012073">
    <property type="component" value="Unassembled WGS sequence"/>
</dbReference>
<gene>
    <name evidence="1" type="ORF">CHC_T00002939001</name>
</gene>
<accession>R7Q9T6</accession>
<dbReference type="GeneID" id="17321769"/>
<dbReference type="KEGG" id="ccp:CHC_T00002939001"/>
<evidence type="ECO:0000313" key="1">
    <source>
        <dbReference type="EMBL" id="CDF34240.1"/>
    </source>
</evidence>
<dbReference type="RefSeq" id="XP_005714059.1">
    <property type="nucleotide sequence ID" value="XM_005714002.1"/>
</dbReference>
<evidence type="ECO:0000313" key="2">
    <source>
        <dbReference type="Proteomes" id="UP000012073"/>
    </source>
</evidence>
<reference evidence="2" key="1">
    <citation type="journal article" date="2013" name="Proc. Natl. Acad. Sci. U.S.A.">
        <title>Genome structure and metabolic features in the red seaweed Chondrus crispus shed light on evolution of the Archaeplastida.</title>
        <authorList>
            <person name="Collen J."/>
            <person name="Porcel B."/>
            <person name="Carre W."/>
            <person name="Ball S.G."/>
            <person name="Chaparro C."/>
            <person name="Tonon T."/>
            <person name="Barbeyron T."/>
            <person name="Michel G."/>
            <person name="Noel B."/>
            <person name="Valentin K."/>
            <person name="Elias M."/>
            <person name="Artiguenave F."/>
            <person name="Arun A."/>
            <person name="Aury J.M."/>
            <person name="Barbosa-Neto J.F."/>
            <person name="Bothwell J.H."/>
            <person name="Bouget F.Y."/>
            <person name="Brillet L."/>
            <person name="Cabello-Hurtado F."/>
            <person name="Capella-Gutierrez S."/>
            <person name="Charrier B."/>
            <person name="Cladiere L."/>
            <person name="Cock J.M."/>
            <person name="Coelho S.M."/>
            <person name="Colleoni C."/>
            <person name="Czjzek M."/>
            <person name="Da Silva C."/>
            <person name="Delage L."/>
            <person name="Denoeud F."/>
            <person name="Deschamps P."/>
            <person name="Dittami S.M."/>
            <person name="Gabaldon T."/>
            <person name="Gachon C.M."/>
            <person name="Groisillier A."/>
            <person name="Herve C."/>
            <person name="Jabbari K."/>
            <person name="Katinka M."/>
            <person name="Kloareg B."/>
            <person name="Kowalczyk N."/>
            <person name="Labadie K."/>
            <person name="Leblanc C."/>
            <person name="Lopez P.J."/>
            <person name="McLachlan D.H."/>
            <person name="Meslet-Cladiere L."/>
            <person name="Moustafa A."/>
            <person name="Nehr Z."/>
            <person name="Nyvall Collen P."/>
            <person name="Panaud O."/>
            <person name="Partensky F."/>
            <person name="Poulain J."/>
            <person name="Rensing S.A."/>
            <person name="Rousvoal S."/>
            <person name="Samson G."/>
            <person name="Symeonidi A."/>
            <person name="Weissenbach J."/>
            <person name="Zambounis A."/>
            <person name="Wincker P."/>
            <person name="Boyen C."/>
        </authorList>
    </citation>
    <scope>NUCLEOTIDE SEQUENCE [LARGE SCALE GENOMIC DNA]</scope>
    <source>
        <strain evidence="2">cv. Stackhouse</strain>
    </source>
</reference>